<evidence type="ECO:0000313" key="1">
    <source>
        <dbReference type="EMBL" id="ASV75614.1"/>
    </source>
</evidence>
<dbReference type="KEGG" id="ttf:THTE_3012"/>
<dbReference type="GO" id="GO:0030246">
    <property type="term" value="F:carbohydrate binding"/>
    <property type="evidence" value="ECO:0007669"/>
    <property type="project" value="InterPro"/>
</dbReference>
<dbReference type="OrthoDB" id="6183686at2"/>
<sequence>MAKQKWVITDVSRGIWVEQLTLTHDIAPAIPEGVTISKRTLHGGRSEGVEVIELNNGRLRLVVLPTRGMGIWRAWCGDLELGWKAPIRGPVHPRWVNLWEPSGLGWLDGFDELFVRCGLESNGAPEFDERGILRYPLHGKIANLPASRVEIVADDETGELSICGEVLESRLFFNKLKLSTIISTLPNSCEFSVTDTVTNLAAVPGEMELLYHINFGRPLLEPGSRVILPIKRMAPRDAVAAPEIDRWDSYGAETPGKPETVYFIQPLGDGKGFTQAVLHNETGTRGVRVGFNVQELPYFTLWKNEQPTCDGYVTGLEPAVNFPNRRSFEKAKGRVITLQPAEARSFTVSVSALCSSDAVANARSEILRLQGATAPEVLREPWPEWSP</sequence>
<dbReference type="CDD" id="cd09023">
    <property type="entry name" value="Aldose_epim_Ec_c4013"/>
    <property type="match status" value="1"/>
</dbReference>
<dbReference type="AlphaFoldDB" id="A0A286RI16"/>
<dbReference type="RefSeq" id="WP_095415624.1">
    <property type="nucleotide sequence ID" value="NZ_CP018477.1"/>
</dbReference>
<dbReference type="GO" id="GO:0003824">
    <property type="term" value="F:catalytic activity"/>
    <property type="evidence" value="ECO:0007669"/>
    <property type="project" value="InterPro"/>
</dbReference>
<dbReference type="InterPro" id="IPR014718">
    <property type="entry name" value="GH-type_carb-bd"/>
</dbReference>
<dbReference type="SUPFAM" id="SSF74650">
    <property type="entry name" value="Galactose mutarotase-like"/>
    <property type="match status" value="1"/>
</dbReference>
<gene>
    <name evidence="1" type="ORF">THTE_3012</name>
</gene>
<name>A0A286RI16_9BACT</name>
<keyword evidence="2" id="KW-1185">Reference proteome</keyword>
<dbReference type="Pfam" id="PF14486">
    <property type="entry name" value="DUF4432"/>
    <property type="match status" value="1"/>
</dbReference>
<dbReference type="InterPro" id="IPR011013">
    <property type="entry name" value="Gal_mutarotase_sf_dom"/>
</dbReference>
<evidence type="ECO:0008006" key="3">
    <source>
        <dbReference type="Google" id="ProtNLM"/>
    </source>
</evidence>
<dbReference type="Proteomes" id="UP000215086">
    <property type="component" value="Chromosome"/>
</dbReference>
<reference evidence="1 2" key="1">
    <citation type="journal article" name="Front. Microbiol.">
        <title>Sugar Metabolism of the First Thermophilic Planctomycete Thermogutta terrifontis: Comparative Genomic and Transcriptomic Approaches.</title>
        <authorList>
            <person name="Elcheninov A.G."/>
            <person name="Menzel P."/>
            <person name="Gudbergsdottir S.R."/>
            <person name="Slesarev A.I."/>
            <person name="Kadnikov V.V."/>
            <person name="Krogh A."/>
            <person name="Bonch-Osmolovskaya E.A."/>
            <person name="Peng X."/>
            <person name="Kublanov I.V."/>
        </authorList>
    </citation>
    <scope>NUCLEOTIDE SEQUENCE [LARGE SCALE GENOMIC DNA]</scope>
    <source>
        <strain evidence="1 2">R1</strain>
    </source>
</reference>
<dbReference type="Gene3D" id="2.70.98.10">
    <property type="match status" value="1"/>
</dbReference>
<dbReference type="EMBL" id="CP018477">
    <property type="protein sequence ID" value="ASV75614.1"/>
    <property type="molecule type" value="Genomic_DNA"/>
</dbReference>
<proteinExistence type="predicted"/>
<organism evidence="1 2">
    <name type="scientific">Thermogutta terrifontis</name>
    <dbReference type="NCBI Taxonomy" id="1331910"/>
    <lineage>
        <taxon>Bacteria</taxon>
        <taxon>Pseudomonadati</taxon>
        <taxon>Planctomycetota</taxon>
        <taxon>Planctomycetia</taxon>
        <taxon>Pirellulales</taxon>
        <taxon>Thermoguttaceae</taxon>
        <taxon>Thermogutta</taxon>
    </lineage>
</organism>
<dbReference type="GO" id="GO:0005975">
    <property type="term" value="P:carbohydrate metabolic process"/>
    <property type="evidence" value="ECO:0007669"/>
    <property type="project" value="InterPro"/>
</dbReference>
<dbReference type="InterPro" id="IPR027839">
    <property type="entry name" value="DUF4432"/>
</dbReference>
<protein>
    <recommendedName>
        <fullName evidence="3">DUF4432 domain-containing protein</fullName>
    </recommendedName>
</protein>
<accession>A0A286RI16</accession>
<evidence type="ECO:0000313" key="2">
    <source>
        <dbReference type="Proteomes" id="UP000215086"/>
    </source>
</evidence>